<dbReference type="InterPro" id="IPR001245">
    <property type="entry name" value="Ser-Thr/Tyr_kinase_cat_dom"/>
</dbReference>
<organism evidence="23 24">
    <name type="scientific">Quercus rubra</name>
    <name type="common">Northern red oak</name>
    <name type="synonym">Quercus borealis</name>
    <dbReference type="NCBI Taxonomy" id="3512"/>
    <lineage>
        <taxon>Eukaryota</taxon>
        <taxon>Viridiplantae</taxon>
        <taxon>Streptophyta</taxon>
        <taxon>Embryophyta</taxon>
        <taxon>Tracheophyta</taxon>
        <taxon>Spermatophyta</taxon>
        <taxon>Magnoliopsida</taxon>
        <taxon>eudicotyledons</taxon>
        <taxon>Gunneridae</taxon>
        <taxon>Pentapetalae</taxon>
        <taxon>rosids</taxon>
        <taxon>fabids</taxon>
        <taxon>Fagales</taxon>
        <taxon>Fagaceae</taxon>
        <taxon>Quercus</taxon>
    </lineage>
</organism>
<keyword evidence="16" id="KW-0325">Glycoprotein</keyword>
<evidence type="ECO:0000256" key="13">
    <source>
        <dbReference type="ARBA" id="ARBA00023136"/>
    </source>
</evidence>
<feature type="transmembrane region" description="Helical" evidence="19">
    <location>
        <begin position="287"/>
        <end position="309"/>
    </location>
</feature>
<evidence type="ECO:0000313" key="23">
    <source>
        <dbReference type="EMBL" id="KAK4590631.1"/>
    </source>
</evidence>
<gene>
    <name evidence="23" type="ORF">RGQ29_020977</name>
</gene>
<comment type="catalytic activity">
    <reaction evidence="17">
        <text>L-threonyl-[protein] + ATP = O-phospho-L-threonyl-[protein] + ADP + H(+)</text>
        <dbReference type="Rhea" id="RHEA:46608"/>
        <dbReference type="Rhea" id="RHEA-COMP:11060"/>
        <dbReference type="Rhea" id="RHEA-COMP:11605"/>
        <dbReference type="ChEBI" id="CHEBI:15378"/>
        <dbReference type="ChEBI" id="CHEBI:30013"/>
        <dbReference type="ChEBI" id="CHEBI:30616"/>
        <dbReference type="ChEBI" id="CHEBI:61977"/>
        <dbReference type="ChEBI" id="CHEBI:456216"/>
        <dbReference type="EC" id="2.7.11.1"/>
    </reaction>
</comment>
<dbReference type="InterPro" id="IPR008271">
    <property type="entry name" value="Ser/Thr_kinase_AS"/>
</dbReference>
<evidence type="ECO:0000256" key="4">
    <source>
        <dbReference type="ARBA" id="ARBA00022527"/>
    </source>
</evidence>
<dbReference type="Gene3D" id="2.90.10.10">
    <property type="entry name" value="Bulb-type lectin domain"/>
    <property type="match status" value="1"/>
</dbReference>
<dbReference type="Pfam" id="PF07714">
    <property type="entry name" value="PK_Tyr_Ser-Thr"/>
    <property type="match status" value="1"/>
</dbReference>
<keyword evidence="7 20" id="KW-0732">Signal</keyword>
<dbReference type="PROSITE" id="PS50011">
    <property type="entry name" value="PROTEIN_KINASE_DOM"/>
    <property type="match status" value="1"/>
</dbReference>
<evidence type="ECO:0000256" key="18">
    <source>
        <dbReference type="ARBA" id="ARBA00048679"/>
    </source>
</evidence>
<evidence type="ECO:0000256" key="16">
    <source>
        <dbReference type="ARBA" id="ARBA00023180"/>
    </source>
</evidence>
<evidence type="ECO:0000256" key="3">
    <source>
        <dbReference type="ARBA" id="ARBA00022475"/>
    </source>
</evidence>
<keyword evidence="13 19" id="KW-0472">Membrane</keyword>
<dbReference type="FunFam" id="3.30.200.20:FF:000330">
    <property type="entry name" value="G-type lectin S-receptor-like serine/threonine-protein kinase At4g03230"/>
    <property type="match status" value="1"/>
</dbReference>
<evidence type="ECO:0000256" key="8">
    <source>
        <dbReference type="ARBA" id="ARBA00022734"/>
    </source>
</evidence>
<sequence>MANKIPKLILGLLCLLLYFGPSSQHDKLEQGQELKFREELFSAEGKFKLGFFNLTSNHYYIGIWHNDDNRAREDSLVWVANRDNPILNNPGSLTIDDNGNLTITHNGNLSIVLYSGHEATNASAVLKDNGNFVLCEKNSRRQLWQSFDCPSHTLLPGMKLGVNRKTGHTWSLTSWRDKDVPDSGNFTFGLHPNLTDQLVILLHGEIYWNSSSLRLTKSNSSFNYISNEDETFFCYSEKTNSPQLTIDYLGILSDDSGATLVDCTSASSILRDGCVAQTEGSISTNRWWIWLIVLAGGIIITLLCLLCYAKLKKHIAKGESSKKRQKMLVLELGGSAIPSIVRDKVKEQNNDRQASHDLQSFSFESISVATSNFSTENKLGEGGFGPVYKGELSDGQEIAIKRLSKSSEQGLEEFKNEAILIAKLQHTNLVRLLGFCIQQEEKILIYEYMPNKSLDFLLFDSSKKPLLNWAKRFNIIEGIAQGLVYLHKYSRLRVIHRDLKASNILLDEEMNPKISDFGMARIFGQKVLEENTERIVGTYGYMSPEYAMNGVVSTKTDVFSYGVLLLEIVSGKKNNSRCYSNYPLNLIGYAWQVWNEGKGLELVDSTILNESCPPFEVLRCIHVGLLCVQDKAIDRPTMLDVVSMLSKETLQLVPPKHPAFFINSVQEELSEDCKIKPENVSINYVTHSVMEVR</sequence>
<dbReference type="Gene3D" id="3.30.200.20">
    <property type="entry name" value="Phosphorylase Kinase, domain 1"/>
    <property type="match status" value="1"/>
</dbReference>
<dbReference type="GO" id="GO:0030246">
    <property type="term" value="F:carbohydrate binding"/>
    <property type="evidence" value="ECO:0007669"/>
    <property type="project" value="UniProtKB-KW"/>
</dbReference>
<dbReference type="EMBL" id="JAXUIC010000005">
    <property type="protein sequence ID" value="KAK4590631.1"/>
    <property type="molecule type" value="Genomic_DNA"/>
</dbReference>
<dbReference type="InterPro" id="IPR000719">
    <property type="entry name" value="Prot_kinase_dom"/>
</dbReference>
<keyword evidence="15" id="KW-0675">Receptor</keyword>
<keyword evidence="3" id="KW-1003">Cell membrane</keyword>
<keyword evidence="5" id="KW-0808">Transferase</keyword>
<evidence type="ECO:0000256" key="5">
    <source>
        <dbReference type="ARBA" id="ARBA00022679"/>
    </source>
</evidence>
<dbReference type="SMART" id="SM00108">
    <property type="entry name" value="B_lectin"/>
    <property type="match status" value="1"/>
</dbReference>
<keyword evidence="6 19" id="KW-0812">Transmembrane</keyword>
<evidence type="ECO:0000256" key="10">
    <source>
        <dbReference type="ARBA" id="ARBA00022777"/>
    </source>
</evidence>
<comment type="caution">
    <text evidence="23">The sequence shown here is derived from an EMBL/GenBank/DDBJ whole genome shotgun (WGS) entry which is preliminary data.</text>
</comment>
<keyword evidence="10" id="KW-0418">Kinase</keyword>
<dbReference type="GO" id="GO:0005886">
    <property type="term" value="C:plasma membrane"/>
    <property type="evidence" value="ECO:0007669"/>
    <property type="project" value="UniProtKB-SubCell"/>
</dbReference>
<dbReference type="CDD" id="cd14066">
    <property type="entry name" value="STKc_IRAK"/>
    <property type="match status" value="1"/>
</dbReference>
<protein>
    <recommendedName>
        <fullName evidence="2">non-specific serine/threonine protein kinase</fullName>
        <ecNumber evidence="2">2.7.11.1</ecNumber>
    </recommendedName>
</protein>
<evidence type="ECO:0000256" key="7">
    <source>
        <dbReference type="ARBA" id="ARBA00022729"/>
    </source>
</evidence>
<comment type="subcellular location">
    <subcellularLocation>
        <location evidence="1">Cell membrane</location>
        <topology evidence="1">Single-pass type I membrane protein</topology>
    </subcellularLocation>
</comment>
<dbReference type="PANTHER" id="PTHR27002">
    <property type="entry name" value="RECEPTOR-LIKE SERINE/THREONINE-PROTEIN KINASE SD1-8"/>
    <property type="match status" value="1"/>
</dbReference>
<dbReference type="PANTHER" id="PTHR27002:SF926">
    <property type="entry name" value="OS07G0535800 PROTEIN"/>
    <property type="match status" value="1"/>
</dbReference>
<dbReference type="SUPFAM" id="SSF56112">
    <property type="entry name" value="Protein kinase-like (PK-like)"/>
    <property type="match status" value="1"/>
</dbReference>
<evidence type="ECO:0000256" key="1">
    <source>
        <dbReference type="ARBA" id="ARBA00004251"/>
    </source>
</evidence>
<dbReference type="InterPro" id="IPR036426">
    <property type="entry name" value="Bulb-type_lectin_dom_sf"/>
</dbReference>
<evidence type="ECO:0000256" key="20">
    <source>
        <dbReference type="SAM" id="SignalP"/>
    </source>
</evidence>
<feature type="domain" description="Protein kinase" evidence="21">
    <location>
        <begin position="373"/>
        <end position="660"/>
    </location>
</feature>
<dbReference type="CDD" id="cd00028">
    <property type="entry name" value="B_lectin"/>
    <property type="match status" value="1"/>
</dbReference>
<feature type="chain" id="PRO_5043033327" description="non-specific serine/threonine protein kinase" evidence="20">
    <location>
        <begin position="25"/>
        <end position="693"/>
    </location>
</feature>
<dbReference type="GO" id="GO:0005524">
    <property type="term" value="F:ATP binding"/>
    <property type="evidence" value="ECO:0007669"/>
    <property type="project" value="UniProtKB-KW"/>
</dbReference>
<dbReference type="AlphaFoldDB" id="A0AAN7FFW7"/>
<feature type="signal peptide" evidence="20">
    <location>
        <begin position="1"/>
        <end position="24"/>
    </location>
</feature>
<evidence type="ECO:0000259" key="21">
    <source>
        <dbReference type="PROSITE" id="PS50011"/>
    </source>
</evidence>
<keyword evidence="12 19" id="KW-1133">Transmembrane helix</keyword>
<evidence type="ECO:0000256" key="12">
    <source>
        <dbReference type="ARBA" id="ARBA00022989"/>
    </source>
</evidence>
<dbReference type="Proteomes" id="UP001324115">
    <property type="component" value="Unassembled WGS sequence"/>
</dbReference>
<keyword evidence="4" id="KW-0723">Serine/threonine-protein kinase</keyword>
<dbReference type="SUPFAM" id="SSF51110">
    <property type="entry name" value="alpha-D-mannose-specific plant lectins"/>
    <property type="match status" value="1"/>
</dbReference>
<dbReference type="GO" id="GO:0004674">
    <property type="term" value="F:protein serine/threonine kinase activity"/>
    <property type="evidence" value="ECO:0007669"/>
    <property type="project" value="UniProtKB-KW"/>
</dbReference>
<keyword evidence="24" id="KW-1185">Reference proteome</keyword>
<evidence type="ECO:0000259" key="22">
    <source>
        <dbReference type="PROSITE" id="PS50927"/>
    </source>
</evidence>
<dbReference type="InterPro" id="IPR011009">
    <property type="entry name" value="Kinase-like_dom_sf"/>
</dbReference>
<keyword evidence="11" id="KW-0067">ATP-binding</keyword>
<accession>A0AAN7FFW7</accession>
<evidence type="ECO:0000256" key="14">
    <source>
        <dbReference type="ARBA" id="ARBA00023157"/>
    </source>
</evidence>
<feature type="domain" description="Bulb-type lectin" evidence="22">
    <location>
        <begin position="25"/>
        <end position="147"/>
    </location>
</feature>
<dbReference type="EC" id="2.7.11.1" evidence="2"/>
<comment type="catalytic activity">
    <reaction evidence="18">
        <text>L-seryl-[protein] + ATP = O-phospho-L-seryl-[protein] + ADP + H(+)</text>
        <dbReference type="Rhea" id="RHEA:17989"/>
        <dbReference type="Rhea" id="RHEA-COMP:9863"/>
        <dbReference type="Rhea" id="RHEA-COMP:11604"/>
        <dbReference type="ChEBI" id="CHEBI:15378"/>
        <dbReference type="ChEBI" id="CHEBI:29999"/>
        <dbReference type="ChEBI" id="CHEBI:30616"/>
        <dbReference type="ChEBI" id="CHEBI:83421"/>
        <dbReference type="ChEBI" id="CHEBI:456216"/>
        <dbReference type="EC" id="2.7.11.1"/>
    </reaction>
</comment>
<dbReference type="Pfam" id="PF01453">
    <property type="entry name" value="B_lectin"/>
    <property type="match status" value="1"/>
</dbReference>
<keyword evidence="8" id="KW-0430">Lectin</keyword>
<dbReference type="PROSITE" id="PS00108">
    <property type="entry name" value="PROTEIN_KINASE_ST"/>
    <property type="match status" value="1"/>
</dbReference>
<evidence type="ECO:0000256" key="17">
    <source>
        <dbReference type="ARBA" id="ARBA00047899"/>
    </source>
</evidence>
<dbReference type="Gene3D" id="1.10.510.10">
    <property type="entry name" value="Transferase(Phosphotransferase) domain 1"/>
    <property type="match status" value="1"/>
</dbReference>
<evidence type="ECO:0000256" key="19">
    <source>
        <dbReference type="SAM" id="Phobius"/>
    </source>
</evidence>
<dbReference type="InterPro" id="IPR001480">
    <property type="entry name" value="Bulb-type_lectin_dom"/>
</dbReference>
<evidence type="ECO:0000256" key="11">
    <source>
        <dbReference type="ARBA" id="ARBA00022840"/>
    </source>
</evidence>
<dbReference type="PROSITE" id="PS50927">
    <property type="entry name" value="BULB_LECTIN"/>
    <property type="match status" value="1"/>
</dbReference>
<proteinExistence type="predicted"/>
<dbReference type="SMART" id="SM00220">
    <property type="entry name" value="S_TKc"/>
    <property type="match status" value="1"/>
</dbReference>
<evidence type="ECO:0000256" key="15">
    <source>
        <dbReference type="ARBA" id="ARBA00023170"/>
    </source>
</evidence>
<evidence type="ECO:0000256" key="9">
    <source>
        <dbReference type="ARBA" id="ARBA00022741"/>
    </source>
</evidence>
<evidence type="ECO:0000313" key="24">
    <source>
        <dbReference type="Proteomes" id="UP001324115"/>
    </source>
</evidence>
<name>A0AAN7FFW7_QUERU</name>
<keyword evidence="14" id="KW-1015">Disulfide bond</keyword>
<dbReference type="FunFam" id="1.10.510.10:FF:000060">
    <property type="entry name" value="G-type lectin S-receptor-like serine/threonine-protein kinase"/>
    <property type="match status" value="1"/>
</dbReference>
<reference evidence="23 24" key="1">
    <citation type="journal article" date="2023" name="G3 (Bethesda)">
        <title>A haplotype-resolved chromosome-scale genome for Quercus rubra L. provides insights into the genetics of adaptive traits for red oak species.</title>
        <authorList>
            <person name="Kapoor B."/>
            <person name="Jenkins J."/>
            <person name="Schmutz J."/>
            <person name="Zhebentyayeva T."/>
            <person name="Kuelheim C."/>
            <person name="Coggeshall M."/>
            <person name="Heim C."/>
            <person name="Lasky J.R."/>
            <person name="Leites L."/>
            <person name="Islam-Faridi N."/>
            <person name="Romero-Severson J."/>
            <person name="DeLeo V.L."/>
            <person name="Lucas S.M."/>
            <person name="Lazic D."/>
            <person name="Gailing O."/>
            <person name="Carlson J."/>
            <person name="Staton M."/>
        </authorList>
    </citation>
    <scope>NUCLEOTIDE SEQUENCE [LARGE SCALE GENOMIC DNA]</scope>
    <source>
        <strain evidence="23">Pseudo-F2</strain>
    </source>
</reference>
<keyword evidence="9" id="KW-0547">Nucleotide-binding</keyword>
<evidence type="ECO:0000256" key="2">
    <source>
        <dbReference type="ARBA" id="ARBA00012513"/>
    </source>
</evidence>
<evidence type="ECO:0000256" key="6">
    <source>
        <dbReference type="ARBA" id="ARBA00022692"/>
    </source>
</evidence>